<feature type="compositionally biased region" description="Acidic residues" evidence="1">
    <location>
        <begin position="459"/>
        <end position="469"/>
    </location>
</feature>
<feature type="compositionally biased region" description="Low complexity" evidence="1">
    <location>
        <begin position="201"/>
        <end position="212"/>
    </location>
</feature>
<dbReference type="AlphaFoldDB" id="A0A7S0G3N9"/>
<feature type="region of interest" description="Disordered" evidence="1">
    <location>
        <begin position="450"/>
        <end position="480"/>
    </location>
</feature>
<proteinExistence type="predicted"/>
<evidence type="ECO:0000256" key="1">
    <source>
        <dbReference type="SAM" id="MobiDB-lite"/>
    </source>
</evidence>
<feature type="region of interest" description="Disordered" evidence="1">
    <location>
        <begin position="162"/>
        <end position="241"/>
    </location>
</feature>
<sequence length="480" mass="52015">MADNEVGQDGSSRKPFSRKFRDVLSMGKAGPEAKEQQGAVEKWGGGRRLFWLKKGSSKREPDLRATSLCRFEKESASRSRDLSGTDVDLSAENNTPRGDKKKVFRQPLVGRRSLSNVQSGHSRTSSVSAEHMPQAHQPIITDPGLEEMKGKRVWNWVLSPLNRPGKAPSSLSDDEPAQPGDLRDRVDPQEGFPLPLTELLSAPSPVSSVAARSDSDAKDVDVGDFEGLHDGPLSNGATRDTQVYGAGGSKVYGASMGVIGLRRLSADGAEIVDSFHPERRTVSVSNPHWDWLNIPVNPSARGESGDLASLSREASLRMKARSSQSISRQSSLNDLNVKLTTPSLDGAPDSPSGLQTVSRSREPEGRDSDLKGGQDQTTGAIVTKGSERESGRSSQSAESDKEVDEYAEFMSRRKKSPMNLRGAQKPASKESVFPSLKSFKAVSPLADAGAEERHGHLYDEDDAEDDEYTPFDMIMTGGRP</sequence>
<feature type="region of interest" description="Disordered" evidence="1">
    <location>
        <begin position="54"/>
        <end position="144"/>
    </location>
</feature>
<evidence type="ECO:0000313" key="2">
    <source>
        <dbReference type="EMBL" id="CAD8395375.1"/>
    </source>
</evidence>
<feature type="compositionally biased region" description="Basic and acidic residues" evidence="1">
    <location>
        <begin position="213"/>
        <end position="229"/>
    </location>
</feature>
<dbReference type="EMBL" id="HBEK01009828">
    <property type="protein sequence ID" value="CAD8395375.1"/>
    <property type="molecule type" value="Transcribed_RNA"/>
</dbReference>
<feature type="compositionally biased region" description="Polar residues" evidence="1">
    <location>
        <begin position="113"/>
        <end position="128"/>
    </location>
</feature>
<feature type="compositionally biased region" description="Basic and acidic residues" evidence="1">
    <location>
        <begin position="70"/>
        <end position="83"/>
    </location>
</feature>
<feature type="region of interest" description="Disordered" evidence="1">
    <location>
        <begin position="297"/>
        <end position="432"/>
    </location>
</feature>
<protein>
    <submittedName>
        <fullName evidence="2">Uncharacterized protein</fullName>
    </submittedName>
</protein>
<feature type="compositionally biased region" description="Low complexity" evidence="1">
    <location>
        <begin position="321"/>
        <end position="331"/>
    </location>
</feature>
<name>A0A7S0G3N9_9RHOD</name>
<feature type="compositionally biased region" description="Basic and acidic residues" evidence="1">
    <location>
        <begin position="359"/>
        <end position="372"/>
    </location>
</feature>
<feature type="region of interest" description="Disordered" evidence="1">
    <location>
        <begin position="1"/>
        <end position="41"/>
    </location>
</feature>
<feature type="compositionally biased region" description="Polar residues" evidence="1">
    <location>
        <begin position="332"/>
        <end position="343"/>
    </location>
</feature>
<gene>
    <name evidence="2" type="ORF">RMAR0315_LOCUS5361</name>
</gene>
<organism evidence="2">
    <name type="scientific">Rhodosorus marinus</name>
    <dbReference type="NCBI Taxonomy" id="101924"/>
    <lineage>
        <taxon>Eukaryota</taxon>
        <taxon>Rhodophyta</taxon>
        <taxon>Stylonematophyceae</taxon>
        <taxon>Stylonematales</taxon>
        <taxon>Stylonemataceae</taxon>
        <taxon>Rhodosorus</taxon>
    </lineage>
</organism>
<accession>A0A7S0G3N9</accession>
<reference evidence="2" key="1">
    <citation type="submission" date="2021-01" db="EMBL/GenBank/DDBJ databases">
        <authorList>
            <person name="Corre E."/>
            <person name="Pelletier E."/>
            <person name="Niang G."/>
            <person name="Scheremetjew M."/>
            <person name="Finn R."/>
            <person name="Kale V."/>
            <person name="Holt S."/>
            <person name="Cochrane G."/>
            <person name="Meng A."/>
            <person name="Brown T."/>
            <person name="Cohen L."/>
        </authorList>
    </citation>
    <scope>NUCLEOTIDE SEQUENCE</scope>
    <source>
        <strain evidence="2">UTEX LB 2760</strain>
    </source>
</reference>